<keyword evidence="5" id="KW-1185">Reference proteome</keyword>
<evidence type="ECO:0000256" key="2">
    <source>
        <dbReference type="PROSITE-ProRule" id="PRU00335"/>
    </source>
</evidence>
<dbReference type="InterPro" id="IPR036271">
    <property type="entry name" value="Tet_transcr_reg_TetR-rel_C_sf"/>
</dbReference>
<keyword evidence="1 2" id="KW-0238">DNA-binding</keyword>
<evidence type="ECO:0000313" key="5">
    <source>
        <dbReference type="Proteomes" id="UP001314681"/>
    </source>
</evidence>
<evidence type="ECO:0000256" key="1">
    <source>
        <dbReference type="ARBA" id="ARBA00023125"/>
    </source>
</evidence>
<feature type="DNA-binding region" description="H-T-H motif" evidence="2">
    <location>
        <begin position="30"/>
        <end position="49"/>
    </location>
</feature>
<dbReference type="PANTHER" id="PTHR43479:SF11">
    <property type="entry name" value="ACREF_ENVCD OPERON REPRESSOR-RELATED"/>
    <property type="match status" value="1"/>
</dbReference>
<dbReference type="Pfam" id="PF00440">
    <property type="entry name" value="TetR_N"/>
    <property type="match status" value="1"/>
</dbReference>
<dbReference type="EMBL" id="JAHQCX010000004">
    <property type="protein sequence ID" value="MBU9725834.1"/>
    <property type="molecule type" value="Genomic_DNA"/>
</dbReference>
<organism evidence="4 5">
    <name type="scientific">Diplocloster modestus</name>
    <dbReference type="NCBI Taxonomy" id="2850322"/>
    <lineage>
        <taxon>Bacteria</taxon>
        <taxon>Bacillati</taxon>
        <taxon>Bacillota</taxon>
        <taxon>Clostridia</taxon>
        <taxon>Lachnospirales</taxon>
        <taxon>Lachnospiraceae</taxon>
        <taxon>Diplocloster</taxon>
    </lineage>
</organism>
<name>A0ABS6K5M8_9FIRM</name>
<dbReference type="InterPro" id="IPR001647">
    <property type="entry name" value="HTH_TetR"/>
</dbReference>
<dbReference type="PROSITE" id="PS50977">
    <property type="entry name" value="HTH_TETR_2"/>
    <property type="match status" value="1"/>
</dbReference>
<dbReference type="PRINTS" id="PR00455">
    <property type="entry name" value="HTHTETR"/>
</dbReference>
<evidence type="ECO:0000313" key="4">
    <source>
        <dbReference type="EMBL" id="MBU9725834.1"/>
    </source>
</evidence>
<dbReference type="PANTHER" id="PTHR43479">
    <property type="entry name" value="ACREF/ENVCD OPERON REPRESSOR-RELATED"/>
    <property type="match status" value="1"/>
</dbReference>
<protein>
    <submittedName>
        <fullName evidence="4">TetR/AcrR family transcriptional regulator</fullName>
    </submittedName>
</protein>
<dbReference type="SUPFAM" id="SSF46689">
    <property type="entry name" value="Homeodomain-like"/>
    <property type="match status" value="1"/>
</dbReference>
<comment type="caution">
    <text evidence="4">The sequence shown here is derived from an EMBL/GenBank/DDBJ whole genome shotgun (WGS) entry which is preliminary data.</text>
</comment>
<sequence>MAAPRKDNVKELILDSAESLLENKKTTDISLAEIARTAGVSKGTLYYHYKNKNEVFLDLTNRYLEEQWNNLIAWTTDESKDTSLHRLVKYVLERDVSTVRMRLHFFYDAMMGNEEIRQKLLSWYSRFAGLIGEKIGERTRLIDPEYLSWLILLLSDGLFIHQTLQNSKLDTEAFISQTAEYMKLFNKKQE</sequence>
<accession>A0ABS6K5M8</accession>
<reference evidence="4 5" key="1">
    <citation type="submission" date="2021-06" db="EMBL/GenBank/DDBJ databases">
        <title>Description of novel taxa of the family Lachnospiraceae.</title>
        <authorList>
            <person name="Chaplin A.V."/>
            <person name="Sokolova S.R."/>
            <person name="Pikina A.P."/>
            <person name="Korzhanova M."/>
            <person name="Belova V."/>
            <person name="Korostin D."/>
            <person name="Efimov B.A."/>
        </authorList>
    </citation>
    <scope>NUCLEOTIDE SEQUENCE [LARGE SCALE GENOMIC DNA]</scope>
    <source>
        <strain evidence="4 5">ASD4241</strain>
    </source>
</reference>
<dbReference type="Gene3D" id="1.10.357.10">
    <property type="entry name" value="Tetracycline Repressor, domain 2"/>
    <property type="match status" value="1"/>
</dbReference>
<evidence type="ECO:0000259" key="3">
    <source>
        <dbReference type="PROSITE" id="PS50977"/>
    </source>
</evidence>
<dbReference type="SUPFAM" id="SSF48498">
    <property type="entry name" value="Tetracyclin repressor-like, C-terminal domain"/>
    <property type="match status" value="1"/>
</dbReference>
<dbReference type="RefSeq" id="WP_158350050.1">
    <property type="nucleotide sequence ID" value="NZ_JAHQCX010000004.1"/>
</dbReference>
<gene>
    <name evidence="4" type="ORF">KTH90_07385</name>
</gene>
<proteinExistence type="predicted"/>
<dbReference type="InterPro" id="IPR050624">
    <property type="entry name" value="HTH-type_Tx_Regulator"/>
</dbReference>
<dbReference type="Proteomes" id="UP001314681">
    <property type="component" value="Unassembled WGS sequence"/>
</dbReference>
<dbReference type="InterPro" id="IPR009057">
    <property type="entry name" value="Homeodomain-like_sf"/>
</dbReference>
<feature type="domain" description="HTH tetR-type" evidence="3">
    <location>
        <begin position="7"/>
        <end position="67"/>
    </location>
</feature>